<feature type="transmembrane region" description="Helical" evidence="10">
    <location>
        <begin position="303"/>
        <end position="327"/>
    </location>
</feature>
<keyword evidence="5 10" id="KW-1133">Transmembrane helix</keyword>
<dbReference type="GO" id="GO:0051453">
    <property type="term" value="P:regulation of intracellular pH"/>
    <property type="evidence" value="ECO:0007669"/>
    <property type="project" value="TreeGrafter"/>
</dbReference>
<feature type="transmembrane region" description="Helical" evidence="10">
    <location>
        <begin position="183"/>
        <end position="204"/>
    </location>
</feature>
<dbReference type="Gene3D" id="6.10.140.1330">
    <property type="match status" value="1"/>
</dbReference>
<keyword evidence="9 10" id="KW-0739">Sodium transport</keyword>
<evidence type="ECO:0000256" key="3">
    <source>
        <dbReference type="ARBA" id="ARBA00022475"/>
    </source>
</evidence>
<dbReference type="EMBL" id="RXOF01000011">
    <property type="protein sequence ID" value="RTQ47776.1"/>
    <property type="molecule type" value="Genomic_DNA"/>
</dbReference>
<reference evidence="12 13" key="1">
    <citation type="submission" date="2018-12" db="EMBL/GenBank/DDBJ databases">
        <title>Hymenobacter gummosus sp. nov., isolated from a spring.</title>
        <authorList>
            <person name="Nie L."/>
        </authorList>
    </citation>
    <scope>NUCLEOTIDE SEQUENCE [LARGE SCALE GENOMIC DNA]</scope>
    <source>
        <strain evidence="12 13">KCTC 52166</strain>
    </source>
</reference>
<evidence type="ECO:0000256" key="1">
    <source>
        <dbReference type="ARBA" id="ARBA00004651"/>
    </source>
</evidence>
<keyword evidence="3 10" id="KW-1003">Cell membrane</keyword>
<evidence type="ECO:0000256" key="7">
    <source>
        <dbReference type="ARBA" id="ARBA00023065"/>
    </source>
</evidence>
<keyword evidence="7 10" id="KW-0406">Ion transport</keyword>
<feature type="transmembrane region" description="Helical" evidence="10">
    <location>
        <begin position="224"/>
        <end position="248"/>
    </location>
</feature>
<evidence type="ECO:0000256" key="8">
    <source>
        <dbReference type="ARBA" id="ARBA00023136"/>
    </source>
</evidence>
<evidence type="ECO:0000259" key="11">
    <source>
        <dbReference type="Pfam" id="PF00999"/>
    </source>
</evidence>
<evidence type="ECO:0000313" key="12">
    <source>
        <dbReference type="EMBL" id="RTQ47776.1"/>
    </source>
</evidence>
<accession>A0A3S0QGD5</accession>
<sequence>MHDTLLLCLGLLLVICLLVVLSQRLRLPYPVLLVLGGLAVGFLPGLPPLSISPELIFLIFLPPLLYEAAWFTSWKDFWRWRRLISVLAFGLVLLTSGAVALVSQAFIPGFTLALGFLLGGIVSPPDALAASSVMRNMALPRRFTAVLEGESLVNDASSLIVFRFAPAAVLSGAFQWQQAAGSFLLVTLLGVAVGLAVAAVFYAIHRWLPTTPSIHTALTLVTPYLLYVGAEAVHASGVMAVVSGGLLLSYHSPRIFTPANRQQSLHTWATVGFVLNGAVFMLIGLELPVIVAGLEGYSMGQALGYGALITAVVVLTRVLFTVAASPFSHFISRFIEVSDANPGWRGPLILGFTGMRGVVSLAAALSVPLLGPGGQAFPHRNLILFITFVVILLTLVGQSLLLPLLIRWIGVEDRDGHRPEAEQQSAIRHHLARTALRRLRRHYPEQVRANVLVGSLYKKLEKDLRLNRQRLHLEHDDGIEAEVAEFHRINAELLGAQRRELQLLRRREEFDDELIRRQEVQLDLEEEKLALLRAAEQADAAEA</sequence>
<evidence type="ECO:0000256" key="2">
    <source>
        <dbReference type="ARBA" id="ARBA00022448"/>
    </source>
</evidence>
<comment type="caution">
    <text evidence="12">The sequence shown here is derived from an EMBL/GenBank/DDBJ whole genome shotgun (WGS) entry which is preliminary data.</text>
</comment>
<dbReference type="GO" id="GO:0098719">
    <property type="term" value="P:sodium ion import across plasma membrane"/>
    <property type="evidence" value="ECO:0007669"/>
    <property type="project" value="TreeGrafter"/>
</dbReference>
<dbReference type="PROSITE" id="PS50096">
    <property type="entry name" value="IQ"/>
    <property type="match status" value="1"/>
</dbReference>
<comment type="similarity">
    <text evidence="10">Belongs to the monovalent cation:proton antiporter 1 (CPA1) transporter (TC 2.A.36) family.</text>
</comment>
<comment type="function">
    <text evidence="10">Na(+)/H(+) antiporter that extrudes sodium in exchange for external protons.</text>
</comment>
<dbReference type="InterPro" id="IPR018422">
    <property type="entry name" value="Cation/H_exchanger_CPA1"/>
</dbReference>
<dbReference type="OrthoDB" id="9809206at2"/>
<name>A0A3S0QGD5_9BACT</name>
<evidence type="ECO:0000256" key="9">
    <source>
        <dbReference type="ARBA" id="ARBA00023201"/>
    </source>
</evidence>
<dbReference type="GO" id="GO:0005886">
    <property type="term" value="C:plasma membrane"/>
    <property type="evidence" value="ECO:0007669"/>
    <property type="project" value="UniProtKB-SubCell"/>
</dbReference>
<dbReference type="Proteomes" id="UP000282184">
    <property type="component" value="Unassembled WGS sequence"/>
</dbReference>
<protein>
    <submittedName>
        <fullName evidence="12">Na+/H+ antiporter</fullName>
    </submittedName>
</protein>
<keyword evidence="13" id="KW-1185">Reference proteome</keyword>
<dbReference type="InterPro" id="IPR006153">
    <property type="entry name" value="Cation/H_exchanger_TM"/>
</dbReference>
<dbReference type="AlphaFoldDB" id="A0A3S0QGD5"/>
<dbReference type="Pfam" id="PF00999">
    <property type="entry name" value="Na_H_Exchanger"/>
    <property type="match status" value="1"/>
</dbReference>
<dbReference type="GO" id="GO:0015386">
    <property type="term" value="F:potassium:proton antiporter activity"/>
    <property type="evidence" value="ECO:0007669"/>
    <property type="project" value="TreeGrafter"/>
</dbReference>
<comment type="subcellular location">
    <subcellularLocation>
        <location evidence="1 10">Cell membrane</location>
        <topology evidence="1 10">Multi-pass membrane protein</topology>
    </subcellularLocation>
</comment>
<gene>
    <name evidence="12" type="ORF">EJV47_17805</name>
</gene>
<dbReference type="GO" id="GO:0015385">
    <property type="term" value="F:sodium:proton antiporter activity"/>
    <property type="evidence" value="ECO:0007669"/>
    <property type="project" value="InterPro"/>
</dbReference>
<evidence type="ECO:0000256" key="10">
    <source>
        <dbReference type="RuleBase" id="RU366002"/>
    </source>
</evidence>
<evidence type="ECO:0000313" key="13">
    <source>
        <dbReference type="Proteomes" id="UP000282184"/>
    </source>
</evidence>
<feature type="transmembrane region" description="Helical" evidence="10">
    <location>
        <begin position="46"/>
        <end position="71"/>
    </location>
</feature>
<feature type="transmembrane region" description="Helical" evidence="10">
    <location>
        <begin position="268"/>
        <end position="291"/>
    </location>
</feature>
<keyword evidence="6 10" id="KW-0915">Sodium</keyword>
<feature type="transmembrane region" description="Helical" evidence="10">
    <location>
        <begin position="113"/>
        <end position="133"/>
    </location>
</feature>
<feature type="transmembrane region" description="Helical" evidence="10">
    <location>
        <begin position="83"/>
        <end position="107"/>
    </location>
</feature>
<dbReference type="PANTHER" id="PTHR10110">
    <property type="entry name" value="SODIUM/HYDROGEN EXCHANGER"/>
    <property type="match status" value="1"/>
</dbReference>
<organism evidence="12 13">
    <name type="scientific">Hymenobacter gummosus</name>
    <dbReference type="NCBI Taxonomy" id="1776032"/>
    <lineage>
        <taxon>Bacteria</taxon>
        <taxon>Pseudomonadati</taxon>
        <taxon>Bacteroidota</taxon>
        <taxon>Cytophagia</taxon>
        <taxon>Cytophagales</taxon>
        <taxon>Hymenobacteraceae</taxon>
        <taxon>Hymenobacter</taxon>
    </lineage>
</organism>
<keyword evidence="4 10" id="KW-0812">Transmembrane</keyword>
<keyword evidence="2 10" id="KW-0813">Transport</keyword>
<evidence type="ECO:0000256" key="4">
    <source>
        <dbReference type="ARBA" id="ARBA00022692"/>
    </source>
</evidence>
<proteinExistence type="inferred from homology"/>
<comment type="caution">
    <text evidence="10">Lacks conserved residue(s) required for the propagation of feature annotation.</text>
</comment>
<dbReference type="NCBIfam" id="TIGR00831">
    <property type="entry name" value="a_cpa1"/>
    <property type="match status" value="1"/>
</dbReference>
<keyword evidence="10" id="KW-0050">Antiport</keyword>
<evidence type="ECO:0000256" key="5">
    <source>
        <dbReference type="ARBA" id="ARBA00022989"/>
    </source>
</evidence>
<feature type="transmembrane region" description="Helical" evidence="10">
    <location>
        <begin position="348"/>
        <end position="370"/>
    </location>
</feature>
<feature type="domain" description="Cation/H+ exchanger transmembrane" evidence="11">
    <location>
        <begin position="12"/>
        <end position="407"/>
    </location>
</feature>
<keyword evidence="8 10" id="KW-0472">Membrane</keyword>
<feature type="transmembrane region" description="Helical" evidence="10">
    <location>
        <begin position="382"/>
        <end position="406"/>
    </location>
</feature>
<dbReference type="InterPro" id="IPR004705">
    <property type="entry name" value="Cation/H_exchanger_CPA1_bac"/>
</dbReference>
<evidence type="ECO:0000256" key="6">
    <source>
        <dbReference type="ARBA" id="ARBA00023053"/>
    </source>
</evidence>
<dbReference type="PANTHER" id="PTHR10110:SF86">
    <property type="entry name" value="SODIUM_HYDROGEN EXCHANGER 7"/>
    <property type="match status" value="1"/>
</dbReference>
<dbReference type="RefSeq" id="WP_126694534.1">
    <property type="nucleotide sequence ID" value="NZ_RXOF01000011.1"/>
</dbReference>